<dbReference type="InterPro" id="IPR036770">
    <property type="entry name" value="Ankyrin_rpt-contain_sf"/>
</dbReference>
<dbReference type="SUPFAM" id="SSF54695">
    <property type="entry name" value="POZ domain"/>
    <property type="match status" value="1"/>
</dbReference>
<dbReference type="Pfam" id="PF12796">
    <property type="entry name" value="Ank_2"/>
    <property type="match status" value="1"/>
</dbReference>
<dbReference type="Pfam" id="PF00651">
    <property type="entry name" value="BTB"/>
    <property type="match status" value="1"/>
</dbReference>
<keyword evidence="2 3" id="KW-0040">ANK repeat</keyword>
<feature type="repeat" description="ANK" evidence="3">
    <location>
        <begin position="99"/>
        <end position="132"/>
    </location>
</feature>
<keyword evidence="1" id="KW-0677">Repeat</keyword>
<dbReference type="Proteomes" id="UP001149090">
    <property type="component" value="Unassembled WGS sequence"/>
</dbReference>
<gene>
    <name evidence="5" type="ORF">M0811_00049</name>
</gene>
<dbReference type="PROSITE" id="PS50088">
    <property type="entry name" value="ANK_REPEAT"/>
    <property type="match status" value="5"/>
</dbReference>
<dbReference type="InterPro" id="IPR011333">
    <property type="entry name" value="SKP1/BTB/POZ_sf"/>
</dbReference>
<dbReference type="SUPFAM" id="SSF48403">
    <property type="entry name" value="Ankyrin repeat"/>
    <property type="match status" value="1"/>
</dbReference>
<protein>
    <submittedName>
        <fullName evidence="5">Phytochrome-interacting ankyrin-repeat protein</fullName>
    </submittedName>
</protein>
<evidence type="ECO:0000256" key="2">
    <source>
        <dbReference type="ARBA" id="ARBA00023043"/>
    </source>
</evidence>
<dbReference type="Gene3D" id="1.25.40.20">
    <property type="entry name" value="Ankyrin repeat-containing domain"/>
    <property type="match status" value="3"/>
</dbReference>
<dbReference type="CDD" id="cd18186">
    <property type="entry name" value="BTB_POZ_ZBTB_KLHL-like"/>
    <property type="match status" value="1"/>
</dbReference>
<keyword evidence="6" id="KW-1185">Reference proteome</keyword>
<dbReference type="PROSITE" id="PS50097">
    <property type="entry name" value="BTB"/>
    <property type="match status" value="1"/>
</dbReference>
<evidence type="ECO:0000256" key="3">
    <source>
        <dbReference type="PROSITE-ProRule" id="PRU00023"/>
    </source>
</evidence>
<dbReference type="PANTHER" id="PTHR24189">
    <property type="entry name" value="MYOTROPHIN"/>
    <property type="match status" value="1"/>
</dbReference>
<evidence type="ECO:0000256" key="1">
    <source>
        <dbReference type="ARBA" id="ARBA00022737"/>
    </source>
</evidence>
<dbReference type="PANTHER" id="PTHR24189:SF50">
    <property type="entry name" value="ANKYRIN REPEAT AND SOCS BOX PROTEIN 2"/>
    <property type="match status" value="1"/>
</dbReference>
<proteinExistence type="predicted"/>
<feature type="repeat" description="ANK" evidence="3">
    <location>
        <begin position="167"/>
        <end position="200"/>
    </location>
</feature>
<dbReference type="InterPro" id="IPR000210">
    <property type="entry name" value="BTB/POZ_dom"/>
</dbReference>
<dbReference type="InterPro" id="IPR002110">
    <property type="entry name" value="Ankyrin_rpt"/>
</dbReference>
<dbReference type="AlphaFoldDB" id="A0A9Q0LPR2"/>
<dbReference type="InterPro" id="IPR050745">
    <property type="entry name" value="Multifunctional_regulatory"/>
</dbReference>
<dbReference type="PROSITE" id="PS50297">
    <property type="entry name" value="ANK_REP_REGION"/>
    <property type="match status" value="2"/>
</dbReference>
<feature type="repeat" description="ANK" evidence="3">
    <location>
        <begin position="65"/>
        <end position="98"/>
    </location>
</feature>
<comment type="caution">
    <text evidence="5">The sequence shown here is derived from an EMBL/GenBank/DDBJ whole genome shotgun (WGS) entry which is preliminary data.</text>
</comment>
<reference evidence="5" key="1">
    <citation type="submission" date="2022-10" db="EMBL/GenBank/DDBJ databases">
        <title>Novel sulphate-reducing endosymbionts in the free-living metamonad Anaeramoeba.</title>
        <authorList>
            <person name="Jerlstrom-Hultqvist J."/>
            <person name="Cepicka I."/>
            <person name="Gallot-Lavallee L."/>
            <person name="Salas-Leiva D."/>
            <person name="Curtis B.A."/>
            <person name="Zahonova K."/>
            <person name="Pipaliya S."/>
            <person name="Dacks J."/>
            <person name="Roger A.J."/>
        </authorList>
    </citation>
    <scope>NUCLEOTIDE SEQUENCE</scope>
    <source>
        <strain evidence="5">BMAN</strain>
    </source>
</reference>
<evidence type="ECO:0000313" key="5">
    <source>
        <dbReference type="EMBL" id="KAJ5076732.1"/>
    </source>
</evidence>
<sequence>MFEFDDKTELKNFILFDLDSNPNFIKKTNKKNQSLLHLAIFHKFPKNVIQKIIQYESNINRIDLDSETPLHYACKYKSSREIIKILVKNGSKINLPNSKNQYPLHIASKVSPRTDILSLLVNRDLDINAKDAFGMTSMHYCIQNKGDFEAIKFLQSTGGDINIQNKEGRTPLHMLCSSNTNLDLIKGVINLGADVTQVDNNGKNVLHILCSAKTSEAKIAMLIQKGAQINVVDNMGKLPLHEACRKILSVDILRLLVDENTDLNQIDNQKKSPLSYFLKGKSKMKQIKFLIWKGADIPVSINGKHSKSMIQWWKCYNSICEDFANLVKRQEFCDFQLEHSQGFIGAHESILRLRLNDPEDKVDRIPLVIKALKTYSKASAMRILNFIYSGHIYPQNWNKFFPELLEFVKEIGKDEKWIALKRGRCGLVRDLTRLFHEKDSKDFTIFCNDIPLRIHKLVLITRSETYRQMFLQVNDNSNQVNDYSGKSEKSLRAFFEFLYTDDISMNLEEKQLVELNEAQDYYQMNQNSSLKDVLIRRKQNWNY</sequence>
<dbReference type="SMART" id="SM00248">
    <property type="entry name" value="ANK"/>
    <property type="match status" value="7"/>
</dbReference>
<evidence type="ECO:0000259" key="4">
    <source>
        <dbReference type="PROSITE" id="PS50097"/>
    </source>
</evidence>
<dbReference type="OrthoDB" id="539213at2759"/>
<organism evidence="5 6">
    <name type="scientific">Anaeramoeba ignava</name>
    <name type="common">Anaerobic marine amoeba</name>
    <dbReference type="NCBI Taxonomy" id="1746090"/>
    <lineage>
        <taxon>Eukaryota</taxon>
        <taxon>Metamonada</taxon>
        <taxon>Anaeramoebidae</taxon>
        <taxon>Anaeramoeba</taxon>
    </lineage>
</organism>
<dbReference type="Gene3D" id="3.30.710.10">
    <property type="entry name" value="Potassium Channel Kv1.1, Chain A"/>
    <property type="match status" value="1"/>
</dbReference>
<feature type="domain" description="BTB" evidence="4">
    <location>
        <begin position="441"/>
        <end position="507"/>
    </location>
</feature>
<dbReference type="EMBL" id="JAPDFW010000059">
    <property type="protein sequence ID" value="KAJ5076732.1"/>
    <property type="molecule type" value="Genomic_DNA"/>
</dbReference>
<evidence type="ECO:0000313" key="6">
    <source>
        <dbReference type="Proteomes" id="UP001149090"/>
    </source>
</evidence>
<feature type="repeat" description="ANK" evidence="3">
    <location>
        <begin position="201"/>
        <end position="234"/>
    </location>
</feature>
<dbReference type="Pfam" id="PF13857">
    <property type="entry name" value="Ank_5"/>
    <property type="match status" value="1"/>
</dbReference>
<accession>A0A9Q0LPR2</accession>
<name>A0A9Q0LPR2_ANAIG</name>
<feature type="repeat" description="ANK" evidence="3">
    <location>
        <begin position="235"/>
        <end position="268"/>
    </location>
</feature>